<keyword evidence="2" id="KW-1185">Reference proteome</keyword>
<evidence type="ECO:0000313" key="2">
    <source>
        <dbReference type="Proteomes" id="UP000198211"/>
    </source>
</evidence>
<proteinExistence type="predicted"/>
<protein>
    <submittedName>
        <fullName evidence="1">Uncharacterized protein</fullName>
    </submittedName>
</protein>
<comment type="caution">
    <text evidence="1">The sequence shown here is derived from an EMBL/GenBank/DDBJ whole genome shotgun (WGS) entry which is preliminary data.</text>
</comment>
<accession>A0A225WUR8</accession>
<dbReference type="AlphaFoldDB" id="A0A225WUR8"/>
<name>A0A225WUR8_9STRA</name>
<dbReference type="EMBL" id="NBNE01000285">
    <property type="protein sequence ID" value="OWZ20838.1"/>
    <property type="molecule type" value="Genomic_DNA"/>
</dbReference>
<evidence type="ECO:0000313" key="1">
    <source>
        <dbReference type="EMBL" id="OWZ20838.1"/>
    </source>
</evidence>
<gene>
    <name evidence="1" type="ORF">PHMEG_0004700</name>
</gene>
<reference evidence="2" key="1">
    <citation type="submission" date="2017-03" db="EMBL/GenBank/DDBJ databases">
        <title>Phytopthora megakarya and P. palmivora, two closely related causual agents of cacao black pod achieved similar genome size and gene model numbers by different mechanisms.</title>
        <authorList>
            <person name="Ali S."/>
            <person name="Shao J."/>
            <person name="Larry D.J."/>
            <person name="Kronmiller B."/>
            <person name="Shen D."/>
            <person name="Strem M.D."/>
            <person name="Melnick R.L."/>
            <person name="Guiltinan M.J."/>
            <person name="Tyler B.M."/>
            <person name="Meinhardt L.W."/>
            <person name="Bailey B.A."/>
        </authorList>
    </citation>
    <scope>NUCLEOTIDE SEQUENCE [LARGE SCALE GENOMIC DNA]</scope>
    <source>
        <strain evidence="2">zdho120</strain>
    </source>
</reference>
<sequence>MVTKEPYQAPNISAVAENAPNVAGGNRRMSPDQYTREGLSVCGRCHLLDCSRETCRYNNMTCSNCKRSSVFSRNSNTTVEIMDISRATMDNKRRE</sequence>
<dbReference type="Proteomes" id="UP000198211">
    <property type="component" value="Unassembled WGS sequence"/>
</dbReference>
<organism evidence="1 2">
    <name type="scientific">Phytophthora megakarya</name>
    <dbReference type="NCBI Taxonomy" id="4795"/>
    <lineage>
        <taxon>Eukaryota</taxon>
        <taxon>Sar</taxon>
        <taxon>Stramenopiles</taxon>
        <taxon>Oomycota</taxon>
        <taxon>Peronosporomycetes</taxon>
        <taxon>Peronosporales</taxon>
        <taxon>Peronosporaceae</taxon>
        <taxon>Phytophthora</taxon>
    </lineage>
</organism>
<dbReference type="OrthoDB" id="129759at2759"/>